<dbReference type="STRING" id="1197717.BED41_12370"/>
<dbReference type="InterPro" id="IPR006686">
    <property type="entry name" value="MscS_channel_CS"/>
</dbReference>
<evidence type="ECO:0000259" key="10">
    <source>
        <dbReference type="Pfam" id="PF00924"/>
    </source>
</evidence>
<keyword evidence="6 8" id="KW-0472">Membrane</keyword>
<dbReference type="Pfam" id="PF21082">
    <property type="entry name" value="MS_channel_3rd"/>
    <property type="match status" value="1"/>
</dbReference>
<dbReference type="InterPro" id="IPR011066">
    <property type="entry name" value="MscS_channel_C_sf"/>
</dbReference>
<evidence type="ECO:0000256" key="8">
    <source>
        <dbReference type="SAM" id="Phobius"/>
    </source>
</evidence>
<dbReference type="InterPro" id="IPR023408">
    <property type="entry name" value="MscS_beta-dom_sf"/>
</dbReference>
<dbReference type="GO" id="GO:0005886">
    <property type="term" value="C:plasma membrane"/>
    <property type="evidence" value="ECO:0007669"/>
    <property type="project" value="UniProtKB-SubCell"/>
</dbReference>
<dbReference type="SUPFAM" id="SSF82861">
    <property type="entry name" value="Mechanosensitive channel protein MscS (YggB), transmembrane region"/>
    <property type="match status" value="1"/>
</dbReference>
<evidence type="ECO:0000256" key="7">
    <source>
        <dbReference type="SAM" id="Coils"/>
    </source>
</evidence>
<evidence type="ECO:0000256" key="3">
    <source>
        <dbReference type="ARBA" id="ARBA00022475"/>
    </source>
</evidence>
<dbReference type="KEGG" id="cpor:BED41_12370"/>
<dbReference type="EMBL" id="CP016757">
    <property type="protein sequence ID" value="ANZ45808.1"/>
    <property type="molecule type" value="Genomic_DNA"/>
</dbReference>
<evidence type="ECO:0008006" key="14">
    <source>
        <dbReference type="Google" id="ProtNLM"/>
    </source>
</evidence>
<dbReference type="PANTHER" id="PTHR30221:SF1">
    <property type="entry name" value="SMALL-CONDUCTANCE MECHANOSENSITIVE CHANNEL"/>
    <property type="match status" value="1"/>
</dbReference>
<keyword evidence="5 8" id="KW-1133">Transmembrane helix</keyword>
<dbReference type="Gene3D" id="1.10.287.1260">
    <property type="match status" value="1"/>
</dbReference>
<name>A0A1B2I753_9BACT</name>
<accession>A0A1B2I753</accession>
<sequence>MNLRKNGLYLFLTALIFSFFMGRANAATLADIREELARYQTEPAARAAQIVRDLRRVRDIEEGLARQYDIPVSEVLRYEYELNGIINTYYSIHFLQKRVGTDNNFILDDARLNELAAAKPPYPFTFYLNVIEDIDNCRQSFLSWQENLARYRENLRSLSERKGEIEKEYRLCREKSSLSTENRLKYNFALLIIKAKLEHCYADYTFYESSMKIAMQESSELKEKLDTLEPIIKNVRENLDFSQEDFSLLDSKVDAKVRLLDSTLVMLNDKFDRLSEARRRVEFQTDFAKYWIPTEQKLVEDETLLVLDLVEIWSATRLTWRSMDDLLSGKLTLKERRDLQGRTNALFEQCRVNLKFVNEDLQDLRRVAQEVTRRFGEDGWLKTKEEISMRNEFRANIDARMNRYLSYIMMLGEMSGQFEILLAETERMIGEANTDDKIESIWRDNVGGLLDMEVWSIDDYPITAKKLSLALIIFLFGLLVTHYAVALTRRHFERRSEHISRHSSLLIQNIVFYLGLIVSFLITLWMLHIPLTAFAFMGGAAAIAIGLGTQKIMGDTLSGILLLFQRKLRIGDEVVIGDTHGIVAEITLQNTVLVCQQSRHLIIPNSKVLESPVLNLTLNNSLSRTEISVSIGYDSNVSQAMGIIREVLSENPNVLKTPPFRIILSEFEDSAIKFTAFFFIDLSNVFESNVQSAVRMSILEAFREHNIEIPFPQTEVKIKE</sequence>
<feature type="transmembrane region" description="Helical" evidence="8">
    <location>
        <begin position="506"/>
        <end position="525"/>
    </location>
</feature>
<dbReference type="SUPFAM" id="SSF50182">
    <property type="entry name" value="Sm-like ribonucleoproteins"/>
    <property type="match status" value="1"/>
</dbReference>
<dbReference type="InterPro" id="IPR049278">
    <property type="entry name" value="MS_channel_C"/>
</dbReference>
<evidence type="ECO:0000256" key="6">
    <source>
        <dbReference type="ARBA" id="ARBA00023136"/>
    </source>
</evidence>
<dbReference type="GO" id="GO:0008381">
    <property type="term" value="F:mechanosensitive monoatomic ion channel activity"/>
    <property type="evidence" value="ECO:0007669"/>
    <property type="project" value="InterPro"/>
</dbReference>
<dbReference type="Gene3D" id="3.30.70.100">
    <property type="match status" value="1"/>
</dbReference>
<keyword evidence="7" id="KW-0175">Coiled coil</keyword>
<evidence type="ECO:0000256" key="1">
    <source>
        <dbReference type="ARBA" id="ARBA00004651"/>
    </source>
</evidence>
<keyword evidence="9" id="KW-0732">Signal</keyword>
<feature type="domain" description="Mechanosensitive ion channel MscS" evidence="10">
    <location>
        <begin position="553"/>
        <end position="617"/>
    </location>
</feature>
<dbReference type="Proteomes" id="UP000093044">
    <property type="component" value="Chromosome"/>
</dbReference>
<protein>
    <recommendedName>
        <fullName evidence="14">Mechanosensitive ion channel protein MscS</fullName>
    </recommendedName>
</protein>
<dbReference type="Gene3D" id="2.30.30.60">
    <property type="match status" value="1"/>
</dbReference>
<dbReference type="InterPro" id="IPR006685">
    <property type="entry name" value="MscS_channel_2nd"/>
</dbReference>
<reference evidence="12" key="1">
    <citation type="submission" date="2016-08" db="EMBL/GenBank/DDBJ databases">
        <title>Complete genome of Cloacibacillus porcorum.</title>
        <authorList>
            <person name="Looft T."/>
            <person name="Bayles D.O."/>
            <person name="Alt D.P."/>
        </authorList>
    </citation>
    <scope>NUCLEOTIDE SEQUENCE [LARGE SCALE GENOMIC DNA]</scope>
    <source>
        <strain evidence="12">CL-84</strain>
    </source>
</reference>
<dbReference type="InterPro" id="IPR045275">
    <property type="entry name" value="MscS_archaea/bacteria_type"/>
</dbReference>
<dbReference type="InterPro" id="IPR010920">
    <property type="entry name" value="LSM_dom_sf"/>
</dbReference>
<dbReference type="PANTHER" id="PTHR30221">
    <property type="entry name" value="SMALL-CONDUCTANCE MECHANOSENSITIVE CHANNEL"/>
    <property type="match status" value="1"/>
</dbReference>
<keyword evidence="4 8" id="KW-0812">Transmembrane</keyword>
<feature type="signal peptide" evidence="9">
    <location>
        <begin position="1"/>
        <end position="26"/>
    </location>
</feature>
<feature type="transmembrane region" description="Helical" evidence="8">
    <location>
        <begin position="531"/>
        <end position="549"/>
    </location>
</feature>
<dbReference type="GeneID" id="83058641"/>
<dbReference type="OrthoDB" id="9809206at2"/>
<comment type="subcellular location">
    <subcellularLocation>
        <location evidence="1">Cell membrane</location>
        <topology evidence="1">Multi-pass membrane protein</topology>
    </subcellularLocation>
</comment>
<evidence type="ECO:0000256" key="2">
    <source>
        <dbReference type="ARBA" id="ARBA00008017"/>
    </source>
</evidence>
<evidence type="ECO:0000256" key="9">
    <source>
        <dbReference type="SAM" id="SignalP"/>
    </source>
</evidence>
<proteinExistence type="inferred from homology"/>
<evidence type="ECO:0000313" key="12">
    <source>
        <dbReference type="EMBL" id="ANZ45808.1"/>
    </source>
</evidence>
<organism evidence="12 13">
    <name type="scientific">Cloacibacillus porcorum</name>
    <dbReference type="NCBI Taxonomy" id="1197717"/>
    <lineage>
        <taxon>Bacteria</taxon>
        <taxon>Thermotogati</taxon>
        <taxon>Synergistota</taxon>
        <taxon>Synergistia</taxon>
        <taxon>Synergistales</taxon>
        <taxon>Synergistaceae</taxon>
        <taxon>Cloacibacillus</taxon>
    </lineage>
</organism>
<evidence type="ECO:0000313" key="13">
    <source>
        <dbReference type="Proteomes" id="UP000093044"/>
    </source>
</evidence>
<dbReference type="SUPFAM" id="SSF82689">
    <property type="entry name" value="Mechanosensitive channel protein MscS (YggB), C-terminal domain"/>
    <property type="match status" value="1"/>
</dbReference>
<feature type="coiled-coil region" evidence="7">
    <location>
        <begin position="141"/>
        <end position="175"/>
    </location>
</feature>
<dbReference type="AlphaFoldDB" id="A0A1B2I753"/>
<gene>
    <name evidence="12" type="ORF">BED41_12370</name>
</gene>
<feature type="domain" description="Mechanosensitive ion channel MscS C-terminal" evidence="11">
    <location>
        <begin position="626"/>
        <end position="709"/>
    </location>
</feature>
<evidence type="ECO:0000256" key="4">
    <source>
        <dbReference type="ARBA" id="ARBA00022692"/>
    </source>
</evidence>
<keyword evidence="13" id="KW-1185">Reference proteome</keyword>
<evidence type="ECO:0000259" key="11">
    <source>
        <dbReference type="Pfam" id="PF21082"/>
    </source>
</evidence>
<feature type="transmembrane region" description="Helical" evidence="8">
    <location>
        <begin position="467"/>
        <end position="485"/>
    </location>
</feature>
<keyword evidence="3" id="KW-1003">Cell membrane</keyword>
<dbReference type="PROSITE" id="PS01246">
    <property type="entry name" value="UPF0003"/>
    <property type="match status" value="1"/>
</dbReference>
<feature type="chain" id="PRO_5008539019" description="Mechanosensitive ion channel protein MscS" evidence="9">
    <location>
        <begin position="27"/>
        <end position="720"/>
    </location>
</feature>
<evidence type="ECO:0000256" key="5">
    <source>
        <dbReference type="ARBA" id="ARBA00022989"/>
    </source>
</evidence>
<dbReference type="RefSeq" id="WP_066746796.1">
    <property type="nucleotide sequence ID" value="NZ_CP016757.1"/>
</dbReference>
<dbReference type="Pfam" id="PF00924">
    <property type="entry name" value="MS_channel_2nd"/>
    <property type="match status" value="1"/>
</dbReference>
<comment type="similarity">
    <text evidence="2">Belongs to the MscS (TC 1.A.23) family.</text>
</comment>
<dbReference type="InterPro" id="IPR011014">
    <property type="entry name" value="MscS_channel_TM-2"/>
</dbReference>